<dbReference type="PANTHER" id="PTHR39299">
    <property type="entry name" value="TRANSMEMBRANE PROTEIN"/>
    <property type="match status" value="1"/>
</dbReference>
<keyword evidence="4" id="KW-1185">Reference proteome</keyword>
<dbReference type="PANTHER" id="PTHR39299:SF1">
    <property type="entry name" value="TRANSMEMBRANE PROTEIN"/>
    <property type="match status" value="1"/>
</dbReference>
<feature type="transmembrane region" description="Helical" evidence="1">
    <location>
        <begin position="248"/>
        <end position="266"/>
    </location>
</feature>
<sequence>MATPGSEASDVLESSTDYSKYGITDVPKFAVTTALGKTKTFAGLYYKEWIFLVISFLNISTAVALTLARLVQVVEDDPKSSDFTFGILLLINAGFCLFYVLHGVLRERVYEIYAFMAAILVVLFYCILEYAVFNPSRRTDIKLGRLIVACVMAPPNIIIAWFVSRDFGYLEFRIVGASQFLQYLYRQAALFSCLLKFDLQATSSLVVLALKDGTSMSVLETVSLAVGLPFSVLWCLLGWVVLRRELKGGAIAFAVIGLVKPGYYLYKVITTYIDIRDGIEPSQTITYSLLAATALGLLVWLMLMWELTVVYKSFGKGLKEHTKDVLATETTGLLSSNRKKWRP</sequence>
<evidence type="ECO:0000313" key="3">
    <source>
        <dbReference type="EMBL" id="KAK7102031.1"/>
    </source>
</evidence>
<feature type="domain" description="DUF7789" evidence="2">
    <location>
        <begin position="36"/>
        <end position="163"/>
    </location>
</feature>
<evidence type="ECO:0000313" key="4">
    <source>
        <dbReference type="Proteomes" id="UP001374579"/>
    </source>
</evidence>
<evidence type="ECO:0000256" key="1">
    <source>
        <dbReference type="SAM" id="Phobius"/>
    </source>
</evidence>
<keyword evidence="1" id="KW-1133">Transmembrane helix</keyword>
<dbReference type="InterPro" id="IPR056691">
    <property type="entry name" value="DUF7789"/>
</dbReference>
<proteinExistence type="predicted"/>
<feature type="domain" description="DUF7789" evidence="2">
    <location>
        <begin position="175"/>
        <end position="307"/>
    </location>
</feature>
<feature type="transmembrane region" description="Helical" evidence="1">
    <location>
        <begin position="222"/>
        <end position="242"/>
    </location>
</feature>
<feature type="transmembrane region" description="Helical" evidence="1">
    <location>
        <begin position="113"/>
        <end position="133"/>
    </location>
</feature>
<organism evidence="3 4">
    <name type="scientific">Littorina saxatilis</name>
    <dbReference type="NCBI Taxonomy" id="31220"/>
    <lineage>
        <taxon>Eukaryota</taxon>
        <taxon>Metazoa</taxon>
        <taxon>Spiralia</taxon>
        <taxon>Lophotrochozoa</taxon>
        <taxon>Mollusca</taxon>
        <taxon>Gastropoda</taxon>
        <taxon>Caenogastropoda</taxon>
        <taxon>Littorinimorpha</taxon>
        <taxon>Littorinoidea</taxon>
        <taxon>Littorinidae</taxon>
        <taxon>Littorina</taxon>
    </lineage>
</organism>
<keyword evidence="1" id="KW-0812">Transmembrane</keyword>
<name>A0AAN9GB96_9CAEN</name>
<feature type="transmembrane region" description="Helical" evidence="1">
    <location>
        <begin position="145"/>
        <end position="164"/>
    </location>
</feature>
<dbReference type="Proteomes" id="UP001374579">
    <property type="component" value="Unassembled WGS sequence"/>
</dbReference>
<protein>
    <recommendedName>
        <fullName evidence="2">DUF7789 domain-containing protein</fullName>
    </recommendedName>
</protein>
<reference evidence="3 4" key="1">
    <citation type="submission" date="2024-02" db="EMBL/GenBank/DDBJ databases">
        <title>Chromosome-scale genome assembly of the rough periwinkle Littorina saxatilis.</title>
        <authorList>
            <person name="De Jode A."/>
            <person name="Faria R."/>
            <person name="Formenti G."/>
            <person name="Sims Y."/>
            <person name="Smith T.P."/>
            <person name="Tracey A."/>
            <person name="Wood J.M.D."/>
            <person name="Zagrodzka Z.B."/>
            <person name="Johannesson K."/>
            <person name="Butlin R.K."/>
            <person name="Leder E.H."/>
        </authorList>
    </citation>
    <scope>NUCLEOTIDE SEQUENCE [LARGE SCALE GENOMIC DNA]</scope>
    <source>
        <strain evidence="3">Snail1</strain>
        <tissue evidence="3">Muscle</tissue>
    </source>
</reference>
<feature type="transmembrane region" description="Helical" evidence="1">
    <location>
        <begin position="287"/>
        <end position="305"/>
    </location>
</feature>
<keyword evidence="1" id="KW-0472">Membrane</keyword>
<dbReference type="Pfam" id="PF25044">
    <property type="entry name" value="DUF7789"/>
    <property type="match status" value="2"/>
</dbReference>
<dbReference type="AlphaFoldDB" id="A0AAN9GB96"/>
<dbReference type="EMBL" id="JBAMIC010000010">
    <property type="protein sequence ID" value="KAK7102031.1"/>
    <property type="molecule type" value="Genomic_DNA"/>
</dbReference>
<accession>A0AAN9GB96</accession>
<feature type="transmembrane region" description="Helical" evidence="1">
    <location>
        <begin position="49"/>
        <end position="71"/>
    </location>
</feature>
<comment type="caution">
    <text evidence="3">The sequence shown here is derived from an EMBL/GenBank/DDBJ whole genome shotgun (WGS) entry which is preliminary data.</text>
</comment>
<evidence type="ECO:0000259" key="2">
    <source>
        <dbReference type="Pfam" id="PF25044"/>
    </source>
</evidence>
<feature type="transmembrane region" description="Helical" evidence="1">
    <location>
        <begin position="83"/>
        <end position="101"/>
    </location>
</feature>
<gene>
    <name evidence="3" type="ORF">V1264_020321</name>
</gene>